<evidence type="ECO:0000256" key="2">
    <source>
        <dbReference type="ARBA" id="ARBA00022598"/>
    </source>
</evidence>
<comment type="subunit">
    <text evidence="1 9">Monomer.</text>
</comment>
<keyword evidence="4 9" id="KW-0547">Nucleotide-binding</keyword>
<comment type="similarity">
    <text evidence="9">Belongs to the class-I aminoacyl-tRNA synthetase family.</text>
</comment>
<protein>
    <recommendedName>
        <fullName evidence="9">Cysteine--tRNA ligase</fullName>
        <ecNumber evidence="9">6.1.1.16</ecNumber>
    </recommendedName>
    <alternativeName>
        <fullName evidence="9">Cysteinyl-tRNA synthetase</fullName>
        <shortName evidence="9">CysRS</shortName>
    </alternativeName>
</protein>
<evidence type="ECO:0000256" key="10">
    <source>
        <dbReference type="SAM" id="MobiDB-lite"/>
    </source>
</evidence>
<dbReference type="PANTHER" id="PTHR10890:SF3">
    <property type="entry name" value="CYSTEINE--TRNA LIGASE, CYTOPLASMIC"/>
    <property type="match status" value="1"/>
</dbReference>
<dbReference type="SUPFAM" id="SSF47323">
    <property type="entry name" value="Anticodon-binding domain of a subclass of class I aminoacyl-tRNA synthetases"/>
    <property type="match status" value="1"/>
</dbReference>
<dbReference type="PRINTS" id="PR00983">
    <property type="entry name" value="TRNASYNTHCYS"/>
</dbReference>
<proteinExistence type="inferred from homology"/>
<dbReference type="EMBL" id="MHLC01000022">
    <property type="protein sequence ID" value="OGZ01005.1"/>
    <property type="molecule type" value="Genomic_DNA"/>
</dbReference>
<comment type="catalytic activity">
    <reaction evidence="9">
        <text>tRNA(Cys) + L-cysteine + ATP = L-cysteinyl-tRNA(Cys) + AMP + diphosphate</text>
        <dbReference type="Rhea" id="RHEA:17773"/>
        <dbReference type="Rhea" id="RHEA-COMP:9661"/>
        <dbReference type="Rhea" id="RHEA-COMP:9679"/>
        <dbReference type="ChEBI" id="CHEBI:30616"/>
        <dbReference type="ChEBI" id="CHEBI:33019"/>
        <dbReference type="ChEBI" id="CHEBI:35235"/>
        <dbReference type="ChEBI" id="CHEBI:78442"/>
        <dbReference type="ChEBI" id="CHEBI:78517"/>
        <dbReference type="ChEBI" id="CHEBI:456215"/>
        <dbReference type="EC" id="6.1.1.16"/>
    </reaction>
</comment>
<evidence type="ECO:0000259" key="11">
    <source>
        <dbReference type="Pfam" id="PF01406"/>
    </source>
</evidence>
<comment type="cofactor">
    <cofactor evidence="9">
        <name>Zn(2+)</name>
        <dbReference type="ChEBI" id="CHEBI:29105"/>
    </cofactor>
    <text evidence="9">Binds 1 zinc ion per subunit.</text>
</comment>
<dbReference type="HAMAP" id="MF_00041">
    <property type="entry name" value="Cys_tRNA_synth"/>
    <property type="match status" value="1"/>
</dbReference>
<evidence type="ECO:0000256" key="4">
    <source>
        <dbReference type="ARBA" id="ARBA00022741"/>
    </source>
</evidence>
<keyword evidence="8 9" id="KW-0030">Aminoacyl-tRNA synthetase</keyword>
<dbReference type="Pfam" id="PF01406">
    <property type="entry name" value="tRNA-synt_1e"/>
    <property type="match status" value="1"/>
</dbReference>
<dbReference type="Pfam" id="PF23493">
    <property type="entry name" value="CysS_C"/>
    <property type="match status" value="1"/>
</dbReference>
<evidence type="ECO:0000256" key="1">
    <source>
        <dbReference type="ARBA" id="ARBA00011245"/>
    </source>
</evidence>
<keyword evidence="7 9" id="KW-0648">Protein biosynthesis</keyword>
<feature type="compositionally biased region" description="Basic residues" evidence="10">
    <location>
        <begin position="431"/>
        <end position="446"/>
    </location>
</feature>
<dbReference type="GO" id="GO:0006423">
    <property type="term" value="P:cysteinyl-tRNA aminoacylation"/>
    <property type="evidence" value="ECO:0007669"/>
    <property type="project" value="UniProtKB-UniRule"/>
</dbReference>
<dbReference type="GO" id="GO:0004817">
    <property type="term" value="F:cysteine-tRNA ligase activity"/>
    <property type="evidence" value="ECO:0007669"/>
    <property type="project" value="UniProtKB-UniRule"/>
</dbReference>
<feature type="binding site" evidence="9">
    <location>
        <position position="212"/>
    </location>
    <ligand>
        <name>Zn(2+)</name>
        <dbReference type="ChEBI" id="CHEBI:29105"/>
    </ligand>
</feature>
<keyword evidence="5 9" id="KW-0862">Zinc</keyword>
<feature type="binding site" evidence="9">
    <location>
        <position position="14"/>
    </location>
    <ligand>
        <name>Zn(2+)</name>
        <dbReference type="ChEBI" id="CHEBI:29105"/>
    </ligand>
</feature>
<dbReference type="InterPro" id="IPR024909">
    <property type="entry name" value="Cys-tRNA/MSH_ligase"/>
</dbReference>
<evidence type="ECO:0000256" key="9">
    <source>
        <dbReference type="HAMAP-Rule" id="MF_00041"/>
    </source>
</evidence>
<feature type="binding site" evidence="9">
    <location>
        <position position="238"/>
    </location>
    <ligand>
        <name>Zn(2+)</name>
        <dbReference type="ChEBI" id="CHEBI:29105"/>
    </ligand>
</feature>
<dbReference type="STRING" id="1798652.A3A43_02965"/>
<keyword evidence="6 9" id="KW-0067">ATP-binding</keyword>
<evidence type="ECO:0000256" key="7">
    <source>
        <dbReference type="ARBA" id="ARBA00022917"/>
    </source>
</evidence>
<evidence type="ECO:0000256" key="3">
    <source>
        <dbReference type="ARBA" id="ARBA00022723"/>
    </source>
</evidence>
<evidence type="ECO:0000313" key="14">
    <source>
        <dbReference type="Proteomes" id="UP000178495"/>
    </source>
</evidence>
<dbReference type="EC" id="6.1.1.16" evidence="9"/>
<dbReference type="GO" id="GO:0005829">
    <property type="term" value="C:cytosol"/>
    <property type="evidence" value="ECO:0007669"/>
    <property type="project" value="TreeGrafter"/>
</dbReference>
<dbReference type="InterPro" id="IPR009080">
    <property type="entry name" value="tRNAsynth_Ia_anticodon-bd"/>
</dbReference>
<feature type="domain" description="Cysteinyl-tRNA ligase anticodon binding" evidence="12">
    <location>
        <begin position="385"/>
        <end position="429"/>
    </location>
</feature>
<feature type="region of interest" description="Disordered" evidence="10">
    <location>
        <begin position="424"/>
        <end position="446"/>
    </location>
</feature>
<keyword evidence="2 9" id="KW-0436">Ligase</keyword>
<comment type="caution">
    <text evidence="9">Lacks conserved residue(s) required for the propagation of feature annotation.</text>
</comment>
<dbReference type="Gene3D" id="3.40.50.620">
    <property type="entry name" value="HUPs"/>
    <property type="match status" value="1"/>
</dbReference>
<keyword evidence="3 9" id="KW-0479">Metal-binding</keyword>
<evidence type="ECO:0000256" key="6">
    <source>
        <dbReference type="ARBA" id="ARBA00022840"/>
    </source>
</evidence>
<feature type="domain" description="tRNA synthetases class I catalytic" evidence="11">
    <location>
        <begin position="5"/>
        <end position="312"/>
    </location>
</feature>
<dbReference type="InterPro" id="IPR032678">
    <property type="entry name" value="tRNA-synt_1_cat_dom"/>
</dbReference>
<dbReference type="GO" id="GO:0008270">
    <property type="term" value="F:zinc ion binding"/>
    <property type="evidence" value="ECO:0007669"/>
    <property type="project" value="UniProtKB-UniRule"/>
</dbReference>
<comment type="caution">
    <text evidence="13">The sequence shown here is derived from an EMBL/GenBank/DDBJ whole genome shotgun (WGS) entry which is preliminary data.</text>
</comment>
<dbReference type="GO" id="GO:0005524">
    <property type="term" value="F:ATP binding"/>
    <property type="evidence" value="ECO:0007669"/>
    <property type="project" value="UniProtKB-UniRule"/>
</dbReference>
<dbReference type="SUPFAM" id="SSF52374">
    <property type="entry name" value="Nucleotidylyl transferase"/>
    <property type="match status" value="1"/>
</dbReference>
<feature type="short sequence motif" description="'HIGH' region" evidence="9">
    <location>
        <begin position="16"/>
        <end position="26"/>
    </location>
</feature>
<dbReference type="Proteomes" id="UP000178495">
    <property type="component" value="Unassembled WGS sequence"/>
</dbReference>
<feature type="binding site" evidence="9">
    <location>
        <position position="242"/>
    </location>
    <ligand>
        <name>Zn(2+)</name>
        <dbReference type="ChEBI" id="CHEBI:29105"/>
    </ligand>
</feature>
<evidence type="ECO:0000256" key="5">
    <source>
        <dbReference type="ARBA" id="ARBA00022833"/>
    </source>
</evidence>
<feature type="binding site" evidence="9">
    <location>
        <position position="272"/>
    </location>
    <ligand>
        <name>ATP</name>
        <dbReference type="ChEBI" id="CHEBI:30616"/>
    </ligand>
</feature>
<accession>A0A1G2CHZ3</accession>
<evidence type="ECO:0000256" key="8">
    <source>
        <dbReference type="ARBA" id="ARBA00023146"/>
    </source>
</evidence>
<dbReference type="InterPro" id="IPR056411">
    <property type="entry name" value="CysS_C"/>
</dbReference>
<dbReference type="InterPro" id="IPR015803">
    <property type="entry name" value="Cys-tRNA-ligase"/>
</dbReference>
<sequence>MQAAQRQNGNLYTCGPTVYDEAHIGNLRSYIFADILRRTLEYNGCKVRWAMNITDVDDKTIKRTVDEFGSRATPKELRAYTGRFIAKFKNDLREVNVPTDPKHITFIRVSDKINAIRGFIKKLIKLGYAYKSTDGVYFSIQNYQKKFGDYGALVGKDFLRGKKTGARVRVDDYEKENLSDFALWKGRDRSDGKIFWRDAELGDGRPGWHIECSVMNYEAFGGEPTDIHTGGVDLIFPHHTNEIAQSQPIYKPFVRYWVHGEHLLVNGRKMAKRENNFYALDHFRRITPHAGLAFRYVALQTNYGTQMNFSADMGNDLRAISRLNAAASENKTLASKRVESAFRAALYNNLNTAKALSVVSKVRDSRMNIGPLLDLLGLKKAIKSPPIPAKIRELVRKRERSRKNKQFTQADLLRKEIEGLGYIVEDTPKGPRTHPKNHAAKEKRHA</sequence>
<dbReference type="InterPro" id="IPR014729">
    <property type="entry name" value="Rossmann-like_a/b/a_fold"/>
</dbReference>
<keyword evidence="9" id="KW-0963">Cytoplasm</keyword>
<evidence type="ECO:0000313" key="13">
    <source>
        <dbReference type="EMBL" id="OGZ01005.1"/>
    </source>
</evidence>
<reference evidence="13 14" key="1">
    <citation type="journal article" date="2016" name="Nat. Commun.">
        <title>Thousands of microbial genomes shed light on interconnected biogeochemical processes in an aquifer system.</title>
        <authorList>
            <person name="Anantharaman K."/>
            <person name="Brown C.T."/>
            <person name="Hug L.A."/>
            <person name="Sharon I."/>
            <person name="Castelle C.J."/>
            <person name="Probst A.J."/>
            <person name="Thomas B.C."/>
            <person name="Singh A."/>
            <person name="Wilkins M.J."/>
            <person name="Karaoz U."/>
            <person name="Brodie E.L."/>
            <person name="Williams K.H."/>
            <person name="Hubbard S.S."/>
            <person name="Banfield J.F."/>
        </authorList>
    </citation>
    <scope>NUCLEOTIDE SEQUENCE [LARGE SCALE GENOMIC DNA]</scope>
</reference>
<gene>
    <name evidence="9" type="primary">cysS</name>
    <name evidence="13" type="ORF">A3A43_02965</name>
</gene>
<dbReference type="AlphaFoldDB" id="A0A1G2CHZ3"/>
<name>A0A1G2CHZ3_9BACT</name>
<evidence type="ECO:0000259" key="12">
    <source>
        <dbReference type="Pfam" id="PF23493"/>
    </source>
</evidence>
<organism evidence="13 14">
    <name type="scientific">Candidatus Liptonbacteria bacterium RIFCSPLOWO2_01_FULL_56_20</name>
    <dbReference type="NCBI Taxonomy" id="1798652"/>
    <lineage>
        <taxon>Bacteria</taxon>
        <taxon>Candidatus Liptoniibacteriota</taxon>
    </lineage>
</organism>
<dbReference type="PANTHER" id="PTHR10890">
    <property type="entry name" value="CYSTEINYL-TRNA SYNTHETASE"/>
    <property type="match status" value="1"/>
</dbReference>
<comment type="subcellular location">
    <subcellularLocation>
        <location evidence="9">Cytoplasm</location>
    </subcellularLocation>
</comment>